<comment type="caution">
    <text evidence="1">The sequence shown here is derived from an EMBL/GenBank/DDBJ whole genome shotgun (WGS) entry which is preliminary data.</text>
</comment>
<evidence type="ECO:0008006" key="3">
    <source>
        <dbReference type="Google" id="ProtNLM"/>
    </source>
</evidence>
<sequence length="200" mass="22740">MAVPPSPLLADRFASRPEFGRTDHLLVDANPAATWKALRGLDLTELRGGVAGFAVWFREAPERWRAREHGPARERTRLTWDDLDAGTDWMILGENPGHEIVLGAVGKFWRPVVKWVPCEPRDFLDFATPGFGKVVWSFTTHPYGERRTLLSSEIRVTLTDPQAWLNFRRYWRISTPAVSLISRAVLRTIKHNAETGGRAR</sequence>
<dbReference type="EMBL" id="JAXAVV010000011">
    <property type="protein sequence ID" value="MDX8052351.1"/>
    <property type="molecule type" value="Genomic_DNA"/>
</dbReference>
<reference evidence="1 2" key="1">
    <citation type="submission" date="2023-11" db="EMBL/GenBank/DDBJ databases">
        <title>Lentzea sokolovensis, sp. nov., Lentzea kristufkii, sp. nov., and Lentzea miocenensis, sp. nov., rare actinobacteria from Sokolov Coal Basin, Miocene lacustrine sediment, Czech Republic.</title>
        <authorList>
            <person name="Lara A."/>
            <person name="Kotroba L."/>
            <person name="Nouioui I."/>
            <person name="Neumann-Schaal M."/>
            <person name="Mast Y."/>
            <person name="Chronakova A."/>
        </authorList>
    </citation>
    <scope>NUCLEOTIDE SEQUENCE [LARGE SCALE GENOMIC DNA]</scope>
    <source>
        <strain evidence="1 2">BCCO 10_0798</strain>
    </source>
</reference>
<protein>
    <recommendedName>
        <fullName evidence="3">Polyketide cyclase / dehydrase and lipid transport</fullName>
    </recommendedName>
</protein>
<accession>A0ABU4TX11</accession>
<evidence type="ECO:0000313" key="2">
    <source>
        <dbReference type="Proteomes" id="UP001271792"/>
    </source>
</evidence>
<keyword evidence="2" id="KW-1185">Reference proteome</keyword>
<proteinExistence type="predicted"/>
<name>A0ABU4TX11_9PSEU</name>
<dbReference type="RefSeq" id="WP_319986230.1">
    <property type="nucleotide sequence ID" value="NZ_JAXAVV010000011.1"/>
</dbReference>
<gene>
    <name evidence="1" type="ORF">SK571_23440</name>
</gene>
<organism evidence="1 2">
    <name type="scientific">Lentzea kristufekii</name>
    <dbReference type="NCBI Taxonomy" id="3095430"/>
    <lineage>
        <taxon>Bacteria</taxon>
        <taxon>Bacillati</taxon>
        <taxon>Actinomycetota</taxon>
        <taxon>Actinomycetes</taxon>
        <taxon>Pseudonocardiales</taxon>
        <taxon>Pseudonocardiaceae</taxon>
        <taxon>Lentzea</taxon>
    </lineage>
</organism>
<dbReference type="Proteomes" id="UP001271792">
    <property type="component" value="Unassembled WGS sequence"/>
</dbReference>
<evidence type="ECO:0000313" key="1">
    <source>
        <dbReference type="EMBL" id="MDX8052351.1"/>
    </source>
</evidence>